<reference evidence="2" key="1">
    <citation type="submission" date="2023-06" db="EMBL/GenBank/DDBJ databases">
        <title>Genome-scale phylogeny and comparative genomics of the fungal order Sordariales.</title>
        <authorList>
            <consortium name="Lawrence Berkeley National Laboratory"/>
            <person name="Hensen N."/>
            <person name="Bonometti L."/>
            <person name="Westerberg I."/>
            <person name="Brannstrom I.O."/>
            <person name="Guillou S."/>
            <person name="Cros-Aarteil S."/>
            <person name="Calhoun S."/>
            <person name="Haridas S."/>
            <person name="Kuo A."/>
            <person name="Mondo S."/>
            <person name="Pangilinan J."/>
            <person name="Riley R."/>
            <person name="Labutti K."/>
            <person name="Andreopoulos B."/>
            <person name="Lipzen A."/>
            <person name="Chen C."/>
            <person name="Yanf M."/>
            <person name="Daum C."/>
            <person name="Ng V."/>
            <person name="Clum A."/>
            <person name="Steindorff A."/>
            <person name="Ohm R."/>
            <person name="Martin F."/>
            <person name="Silar P."/>
            <person name="Natvig D."/>
            <person name="Lalanne C."/>
            <person name="Gautier V."/>
            <person name="Ament-Velasquez S.L."/>
            <person name="Kruys A."/>
            <person name="Hutchinson M.I."/>
            <person name="Powell A.J."/>
            <person name="Barry K."/>
            <person name="Miller A.N."/>
            <person name="Grigoriev I.V."/>
            <person name="Debuchy R."/>
            <person name="Gladieux P."/>
            <person name="Thoren M.H."/>
            <person name="Johannesson H."/>
        </authorList>
    </citation>
    <scope>NUCLEOTIDE SEQUENCE</scope>
    <source>
        <strain evidence="2">PSN4</strain>
    </source>
</reference>
<feature type="compositionally biased region" description="Basic and acidic residues" evidence="1">
    <location>
        <begin position="566"/>
        <end position="580"/>
    </location>
</feature>
<comment type="caution">
    <text evidence="2">The sequence shown here is derived from an EMBL/GenBank/DDBJ whole genome shotgun (WGS) entry which is preliminary data.</text>
</comment>
<evidence type="ECO:0000313" key="3">
    <source>
        <dbReference type="Proteomes" id="UP001239445"/>
    </source>
</evidence>
<evidence type="ECO:0000256" key="1">
    <source>
        <dbReference type="SAM" id="MobiDB-lite"/>
    </source>
</evidence>
<gene>
    <name evidence="2" type="ORF">QBC47DRAFT_328954</name>
</gene>
<keyword evidence="3" id="KW-1185">Reference proteome</keyword>
<dbReference type="AlphaFoldDB" id="A0AAJ0F6E6"/>
<dbReference type="PANTHER" id="PTHR40788">
    <property type="entry name" value="CLR5 DOMAIN-CONTAINING PROTEIN-RELATED"/>
    <property type="match status" value="1"/>
</dbReference>
<dbReference type="Proteomes" id="UP001239445">
    <property type="component" value="Unassembled WGS sequence"/>
</dbReference>
<feature type="region of interest" description="Disordered" evidence="1">
    <location>
        <begin position="543"/>
        <end position="582"/>
    </location>
</feature>
<dbReference type="EMBL" id="MU839840">
    <property type="protein sequence ID" value="KAK1752278.1"/>
    <property type="molecule type" value="Genomic_DNA"/>
</dbReference>
<evidence type="ECO:0000313" key="2">
    <source>
        <dbReference type="EMBL" id="KAK1752278.1"/>
    </source>
</evidence>
<accession>A0AAJ0F6E6</accession>
<organism evidence="2 3">
    <name type="scientific">Echria macrotheca</name>
    <dbReference type="NCBI Taxonomy" id="438768"/>
    <lineage>
        <taxon>Eukaryota</taxon>
        <taxon>Fungi</taxon>
        <taxon>Dikarya</taxon>
        <taxon>Ascomycota</taxon>
        <taxon>Pezizomycotina</taxon>
        <taxon>Sordariomycetes</taxon>
        <taxon>Sordariomycetidae</taxon>
        <taxon>Sordariales</taxon>
        <taxon>Schizotheciaceae</taxon>
        <taxon>Echria</taxon>
    </lineage>
</organism>
<proteinExistence type="predicted"/>
<name>A0AAJ0F6E6_9PEZI</name>
<dbReference type="PANTHER" id="PTHR40788:SF1">
    <property type="entry name" value="IPA PROTEIN"/>
    <property type="match status" value="1"/>
</dbReference>
<feature type="region of interest" description="Disordered" evidence="1">
    <location>
        <begin position="202"/>
        <end position="226"/>
    </location>
</feature>
<sequence>MSEPSHGEVVRNLHKDLARRYRLHKSSLINFWRSFDSRQRARCMKAGAKDGAVLRHSLDASLGNVYKFIPEWNLRDITAADSDLLLTLLEYRATTSLYEQYAGGLGDALGDRDHIAEMMRTKGLRHVDDYKDCYTFFLQDEDYGRSVRILKEKEQTLAEFGPAIEAGLCIPQAHGELVLYRQSTLLQCLVIMIDDILEGGSKTRKQRRQTAKPAEPDSNLTLRPKPTKQALPDVLMTARDQLAALEERLSLVTSEPLVLAHDVNICFFTRPELVPDEKGRSLGVHTDKYISGAVLDAVHGAVRATAIWRYIEQLLERLSQTPDKTLKPIVLQELANTCNLEYERAQQAFKRAVQTGTGMKWFKRVYGVYDKSGNARVTIKGKPDDLMAADPQLFYMLRLCQQETTAAKAADWLRELHLRHTSHPEDRQKLDSKETEALGNLEVIVSFISDLASVVSVPTPSRKKGQMFISRAHDLEAELKNYKKNLDLLDFAVPIDNLLEPGMADGALKALDDFIVAKSGVKLGFLYQDLILDSLAELERQHQEAKSKSARTELPPPAPLVIPEQPEERIQHRREKEKTRPTASKVFEITPSTKSPEVEKSAEDGVVTPKLEVKPATAQVFATLFDKSRARGSISWADFTAAMTALKFSVIPKLGSVFAFYPPSADQKPLTLHRPHGSHIEGYLLPVYAQRLKRAYGWDKDSFTVV</sequence>
<evidence type="ECO:0008006" key="4">
    <source>
        <dbReference type="Google" id="ProtNLM"/>
    </source>
</evidence>
<protein>
    <recommendedName>
        <fullName evidence="4">Ipa protein</fullName>
    </recommendedName>
</protein>